<dbReference type="OrthoDB" id="7866425at2"/>
<dbReference type="eggNOG" id="ENOG5031WFW">
    <property type="taxonomic scope" value="Bacteria"/>
</dbReference>
<name>I1XHR1_METNJ</name>
<sequence length="338" mass="38916">MKRILLHLGLPKTATTTLQHHLFQKLHDEGNINFLGKVVDYDKNGKAYFKNNVGWIIRKACEGRINNGDVSEKIDELLVKDKLNVFSDEGIMVFYPGQDNLPLSEKIQNLNDLLSEFEVKVLMTIRQPVDYIFSLYVQLHAEFYRKIKELDTFEKYAHYFVNSESNIDQESVFMEETIKLVSNYFDTKILVFEDIKHDPKYFAQQVALALETDKHLVEKIILDQHENIKKGGEGGVYSQQVISLLGLKKWIADVTRKQPIVHSIFKSMYRSEKLPLQQLTNFKVAQKATFHKKADPILSSKLLSMTGISPSFQADKFGVSQKKLCDYNYIAGEVINAK</sequence>
<dbReference type="PATRIC" id="fig|754476.3.peg.1073"/>
<evidence type="ECO:0000313" key="2">
    <source>
        <dbReference type="Proteomes" id="UP000009144"/>
    </source>
</evidence>
<dbReference type="Proteomes" id="UP000009144">
    <property type="component" value="Chromosome"/>
</dbReference>
<dbReference type="KEGG" id="mej:Q7A_1090"/>
<reference evidence="1 2" key="2">
    <citation type="journal article" date="2013" name="Int. J. Syst. Evol. Microbiol.">
        <title>Methylophaga nitratireducenticrescens sp. nov. and Methylophaga frappieri sp. nov., isolated from the biofilm of the methanol-fed denitrification system treating the seawater at the Montreal Biodome.</title>
        <authorList>
            <person name="Villeneuve C."/>
            <person name="Martineau C."/>
            <person name="Mauffrey F."/>
            <person name="Villemur R."/>
        </authorList>
    </citation>
    <scope>NUCLEOTIDE SEQUENCE [LARGE SCALE GENOMIC DNA]</scope>
    <source>
        <strain evidence="1 2">JAM1</strain>
    </source>
</reference>
<evidence type="ECO:0000313" key="1">
    <source>
        <dbReference type="EMBL" id="AFI83930.1"/>
    </source>
</evidence>
<organism evidence="1 2">
    <name type="scientific">Methylophaga nitratireducenticrescens</name>
    <dbReference type="NCBI Taxonomy" id="754476"/>
    <lineage>
        <taxon>Bacteria</taxon>
        <taxon>Pseudomonadati</taxon>
        <taxon>Pseudomonadota</taxon>
        <taxon>Gammaproteobacteria</taxon>
        <taxon>Thiotrichales</taxon>
        <taxon>Piscirickettsiaceae</taxon>
        <taxon>Methylophaga</taxon>
    </lineage>
</organism>
<protein>
    <recommendedName>
        <fullName evidence="3">Sulfotransferase domain-containing protein</fullName>
    </recommendedName>
</protein>
<gene>
    <name evidence="1" type="ordered locus">Q7A_1090</name>
</gene>
<dbReference type="Gene3D" id="3.40.50.300">
    <property type="entry name" value="P-loop containing nucleotide triphosphate hydrolases"/>
    <property type="match status" value="1"/>
</dbReference>
<keyword evidence="2" id="KW-1185">Reference proteome</keyword>
<accession>I1XHR1</accession>
<dbReference type="SUPFAM" id="SSF52540">
    <property type="entry name" value="P-loop containing nucleoside triphosphate hydrolases"/>
    <property type="match status" value="1"/>
</dbReference>
<dbReference type="InterPro" id="IPR027417">
    <property type="entry name" value="P-loop_NTPase"/>
</dbReference>
<dbReference type="HOGENOM" id="CLU_820871_0_0_6"/>
<evidence type="ECO:0008006" key="3">
    <source>
        <dbReference type="Google" id="ProtNLM"/>
    </source>
</evidence>
<dbReference type="RefSeq" id="WP_014706305.1">
    <property type="nucleotide sequence ID" value="NC_017857.3"/>
</dbReference>
<dbReference type="EMBL" id="CP003390">
    <property type="protein sequence ID" value="AFI83930.1"/>
    <property type="molecule type" value="Genomic_DNA"/>
</dbReference>
<dbReference type="AlphaFoldDB" id="I1XHR1"/>
<dbReference type="STRING" id="754476.Q7A_1090"/>
<proteinExistence type="predicted"/>
<reference evidence="1 2" key="1">
    <citation type="journal article" date="2012" name="J. Bacteriol.">
        <title>Complete genome sequences of Methylophaga sp. strain JAM1 and Methylophaga sp. strain JAM7.</title>
        <authorList>
            <person name="Villeneuve C."/>
            <person name="Martineau C."/>
            <person name="Mauffrey F."/>
            <person name="Villemur R."/>
        </authorList>
    </citation>
    <scope>NUCLEOTIDE SEQUENCE [LARGE SCALE GENOMIC DNA]</scope>
    <source>
        <strain evidence="1 2">JAM1</strain>
    </source>
</reference>